<proteinExistence type="inferred from homology"/>
<dbReference type="InterPro" id="IPR011059">
    <property type="entry name" value="Metal-dep_hydrolase_composite"/>
</dbReference>
<evidence type="ECO:0000256" key="1">
    <source>
        <dbReference type="ARBA" id="ARBA00001947"/>
    </source>
</evidence>
<comment type="function">
    <text evidence="2">Catalyzes the reversible cyclization of carbamoyl aspartate to dihydroorotate.</text>
</comment>
<reference evidence="7" key="1">
    <citation type="submission" date="2021-06" db="EMBL/GenBank/DDBJ databases">
        <title>44 bacteria genomes isolated from Dapeng, Shenzhen.</title>
        <authorList>
            <person name="Zheng W."/>
            <person name="Yu S."/>
            <person name="Huang Y."/>
        </authorList>
    </citation>
    <scope>NUCLEOTIDE SEQUENCE</scope>
    <source>
        <strain evidence="7">DP5N28-2</strain>
    </source>
</reference>
<comment type="caution">
    <text evidence="7">The sequence shown here is derived from an EMBL/GenBank/DDBJ whole genome shotgun (WGS) entry which is preliminary data.</text>
</comment>
<sequence length="445" mass="50631">MYKTALRNAKIVNEGQITEGDVLIIDDRIERVGRFDEEVDKEIDLRGDYLIPGVIDDQVHFREPGMTHKACIASESKAALAGGVTSFMEMPNTKPPALSQEKLEEKYQIAARSSFTNYSFFMGVSNDNYEEVMRTDAETVCGLKIFMGSSTGNMLVDDEHQLSRIFRDTPMLIATHCEDEETVRQNTRFFQDIYGDQIPFELHPDIRSRQACYLSSSFAISLAKKHQTRLHILHITTAEEVRLFDHATPLKDKKITSEVCVHHLTYDSEDYKEKGGLIKCNPAIKRPHDRQALWEGLLNDQLDIIATDHAPHTAAEKDNPYLKCPSGLPLVQHTLVQMMEHRKAGKISLPGLVHKMSHAPAVCFNIQDRGFIREGYKADLVQISEKQPWTVDTSNILYKCGWSPMEGKRFHSKVIRTFINGNLSYDQGQFSEQLAGQRLLFNNRN</sequence>
<dbReference type="NCBIfam" id="NF006688">
    <property type="entry name" value="PRK09236.1"/>
    <property type="match status" value="1"/>
</dbReference>
<protein>
    <submittedName>
        <fullName evidence="7">Dihydroorotase</fullName>
        <ecNumber evidence="7">3.5.2.3</ecNumber>
    </submittedName>
</protein>
<dbReference type="InterPro" id="IPR002195">
    <property type="entry name" value="Dihydroorotase_CS"/>
</dbReference>
<dbReference type="SUPFAM" id="SSF51556">
    <property type="entry name" value="Metallo-dependent hydrolases"/>
    <property type="match status" value="1"/>
</dbReference>
<dbReference type="SUPFAM" id="SSF51338">
    <property type="entry name" value="Composite domain of metallo-dependent hydrolases"/>
    <property type="match status" value="1"/>
</dbReference>
<evidence type="ECO:0000256" key="2">
    <source>
        <dbReference type="ARBA" id="ARBA00002368"/>
    </source>
</evidence>
<dbReference type="GO" id="GO:0004151">
    <property type="term" value="F:dihydroorotase activity"/>
    <property type="evidence" value="ECO:0007669"/>
    <property type="project" value="UniProtKB-EC"/>
</dbReference>
<dbReference type="Gene3D" id="3.20.20.140">
    <property type="entry name" value="Metal-dependent hydrolases"/>
    <property type="match status" value="1"/>
</dbReference>
<dbReference type="InterPro" id="IPR006680">
    <property type="entry name" value="Amidohydro-rel"/>
</dbReference>
<dbReference type="GO" id="GO:0005737">
    <property type="term" value="C:cytoplasm"/>
    <property type="evidence" value="ECO:0007669"/>
    <property type="project" value="TreeGrafter"/>
</dbReference>
<dbReference type="Gene3D" id="2.30.40.10">
    <property type="entry name" value="Urease, subunit C, domain 1"/>
    <property type="match status" value="1"/>
</dbReference>
<dbReference type="EC" id="3.5.2.3" evidence="7"/>
<keyword evidence="5 7" id="KW-0378">Hydrolase</keyword>
<dbReference type="RefSeq" id="WP_222579019.1">
    <property type="nucleotide sequence ID" value="NZ_JAHVHU010000005.1"/>
</dbReference>
<feature type="domain" description="Amidohydrolase-related" evidence="6">
    <location>
        <begin position="49"/>
        <end position="422"/>
    </location>
</feature>
<organism evidence="7 8">
    <name type="scientific">Membranihabitans marinus</name>
    <dbReference type="NCBI Taxonomy" id="1227546"/>
    <lineage>
        <taxon>Bacteria</taxon>
        <taxon>Pseudomonadati</taxon>
        <taxon>Bacteroidota</taxon>
        <taxon>Saprospiria</taxon>
        <taxon>Saprospirales</taxon>
        <taxon>Saprospiraceae</taxon>
        <taxon>Membranihabitans</taxon>
    </lineage>
</organism>
<comment type="cofactor">
    <cofactor evidence="1">
        <name>Zn(2+)</name>
        <dbReference type="ChEBI" id="CHEBI:29105"/>
    </cofactor>
</comment>
<comment type="similarity">
    <text evidence="3">Belongs to the metallo-dependent hydrolases superfamily. DHOase family. Class I DHOase subfamily.</text>
</comment>
<evidence type="ECO:0000256" key="3">
    <source>
        <dbReference type="ARBA" id="ARBA00010286"/>
    </source>
</evidence>
<dbReference type="PROSITE" id="PS00483">
    <property type="entry name" value="DIHYDROOROTASE_2"/>
    <property type="match status" value="1"/>
</dbReference>
<dbReference type="EMBL" id="JAHVHU010000005">
    <property type="protein sequence ID" value="MBY5957498.1"/>
    <property type="molecule type" value="Genomic_DNA"/>
</dbReference>
<evidence type="ECO:0000256" key="5">
    <source>
        <dbReference type="ARBA" id="ARBA00022801"/>
    </source>
</evidence>
<gene>
    <name evidence="7" type="ORF">KUV50_05075</name>
</gene>
<dbReference type="PANTHER" id="PTHR43668">
    <property type="entry name" value="ALLANTOINASE"/>
    <property type="match status" value="1"/>
</dbReference>
<evidence type="ECO:0000313" key="8">
    <source>
        <dbReference type="Proteomes" id="UP000753961"/>
    </source>
</evidence>
<evidence type="ECO:0000256" key="4">
    <source>
        <dbReference type="ARBA" id="ARBA00022723"/>
    </source>
</evidence>
<dbReference type="PANTHER" id="PTHR43668:SF4">
    <property type="entry name" value="ALLANTOINASE"/>
    <property type="match status" value="1"/>
</dbReference>
<dbReference type="GO" id="GO:0004038">
    <property type="term" value="F:allantoinase activity"/>
    <property type="evidence" value="ECO:0007669"/>
    <property type="project" value="TreeGrafter"/>
</dbReference>
<accession>A0A953HTA0</accession>
<dbReference type="CDD" id="cd01318">
    <property type="entry name" value="DHOase_IIb"/>
    <property type="match status" value="1"/>
</dbReference>
<name>A0A953HTA0_9BACT</name>
<dbReference type="GO" id="GO:0046872">
    <property type="term" value="F:metal ion binding"/>
    <property type="evidence" value="ECO:0007669"/>
    <property type="project" value="UniProtKB-KW"/>
</dbReference>
<dbReference type="InterPro" id="IPR032466">
    <property type="entry name" value="Metal_Hydrolase"/>
</dbReference>
<keyword evidence="8" id="KW-1185">Reference proteome</keyword>
<dbReference type="GO" id="GO:0006145">
    <property type="term" value="P:purine nucleobase catabolic process"/>
    <property type="evidence" value="ECO:0007669"/>
    <property type="project" value="TreeGrafter"/>
</dbReference>
<evidence type="ECO:0000313" key="7">
    <source>
        <dbReference type="EMBL" id="MBY5957498.1"/>
    </source>
</evidence>
<dbReference type="AlphaFoldDB" id="A0A953HTA0"/>
<dbReference type="Pfam" id="PF01979">
    <property type="entry name" value="Amidohydro_1"/>
    <property type="match status" value="1"/>
</dbReference>
<keyword evidence="4" id="KW-0479">Metal-binding</keyword>
<dbReference type="Proteomes" id="UP000753961">
    <property type="component" value="Unassembled WGS sequence"/>
</dbReference>
<dbReference type="InterPro" id="IPR050138">
    <property type="entry name" value="DHOase/Allantoinase_Hydrolase"/>
</dbReference>
<evidence type="ECO:0000259" key="6">
    <source>
        <dbReference type="Pfam" id="PF01979"/>
    </source>
</evidence>